<name>A0A2P2NK07_RHIMU</name>
<dbReference type="AlphaFoldDB" id="A0A2P2NK07"/>
<protein>
    <submittedName>
        <fullName evidence="1">Uncharacterized protein</fullName>
    </submittedName>
</protein>
<evidence type="ECO:0000313" key="1">
    <source>
        <dbReference type="EMBL" id="MBX42797.1"/>
    </source>
</evidence>
<reference evidence="1" key="1">
    <citation type="submission" date="2018-02" db="EMBL/GenBank/DDBJ databases">
        <title>Rhizophora mucronata_Transcriptome.</title>
        <authorList>
            <person name="Meera S.P."/>
            <person name="Sreeshan A."/>
            <person name="Augustine A."/>
        </authorList>
    </citation>
    <scope>NUCLEOTIDE SEQUENCE</scope>
    <source>
        <tissue evidence="1">Leaf</tissue>
    </source>
</reference>
<organism evidence="1">
    <name type="scientific">Rhizophora mucronata</name>
    <name type="common">Asiatic mangrove</name>
    <dbReference type="NCBI Taxonomy" id="61149"/>
    <lineage>
        <taxon>Eukaryota</taxon>
        <taxon>Viridiplantae</taxon>
        <taxon>Streptophyta</taxon>
        <taxon>Embryophyta</taxon>
        <taxon>Tracheophyta</taxon>
        <taxon>Spermatophyta</taxon>
        <taxon>Magnoliopsida</taxon>
        <taxon>eudicotyledons</taxon>
        <taxon>Gunneridae</taxon>
        <taxon>Pentapetalae</taxon>
        <taxon>rosids</taxon>
        <taxon>fabids</taxon>
        <taxon>Malpighiales</taxon>
        <taxon>Rhizophoraceae</taxon>
        <taxon>Rhizophora</taxon>
    </lineage>
</organism>
<proteinExistence type="predicted"/>
<sequence length="53" mass="6119">MLFPFLPPFIFMLLPPPPPQELLSKTQPTAVNLTIWHEYLHITLQLDGFSSLK</sequence>
<accession>A0A2P2NK07</accession>
<dbReference type="EMBL" id="GGEC01062313">
    <property type="protein sequence ID" value="MBX42797.1"/>
    <property type="molecule type" value="Transcribed_RNA"/>
</dbReference>